<dbReference type="SMART" id="SM00382">
    <property type="entry name" value="AAA"/>
    <property type="match status" value="2"/>
</dbReference>
<dbReference type="GO" id="GO:0005778">
    <property type="term" value="C:peroxisomal membrane"/>
    <property type="evidence" value="ECO:0007669"/>
    <property type="project" value="TreeGrafter"/>
</dbReference>
<dbReference type="OrthoDB" id="5553750at2759"/>
<dbReference type="AlphaFoldDB" id="A0A0C3KUE1"/>
<evidence type="ECO:0000256" key="5">
    <source>
        <dbReference type="ARBA" id="ARBA00022801"/>
    </source>
</evidence>
<evidence type="ECO:0000256" key="9">
    <source>
        <dbReference type="ARBA" id="ARBA00034920"/>
    </source>
</evidence>
<dbReference type="InterPro" id="IPR056995">
    <property type="entry name" value="PEX6_4th_dom"/>
</dbReference>
<dbReference type="InterPro" id="IPR050168">
    <property type="entry name" value="AAA_ATPase_domain"/>
</dbReference>
<dbReference type="PANTHER" id="PTHR23077:SF9">
    <property type="entry name" value="PEROXISOMAL ATPASE PEX6"/>
    <property type="match status" value="1"/>
</dbReference>
<evidence type="ECO:0000256" key="2">
    <source>
        <dbReference type="ARBA" id="ARBA00006914"/>
    </source>
</evidence>
<dbReference type="PANTHER" id="PTHR23077">
    <property type="entry name" value="AAA-FAMILY ATPASE"/>
    <property type="match status" value="1"/>
</dbReference>
<comment type="catalytic activity">
    <reaction evidence="10">
        <text>ATP + H2O = ADP + phosphate + H(+)</text>
        <dbReference type="Rhea" id="RHEA:13065"/>
        <dbReference type="ChEBI" id="CHEBI:15377"/>
        <dbReference type="ChEBI" id="CHEBI:15378"/>
        <dbReference type="ChEBI" id="CHEBI:30616"/>
        <dbReference type="ChEBI" id="CHEBI:43474"/>
        <dbReference type="ChEBI" id="CHEBI:456216"/>
    </reaction>
    <physiologicalReaction direction="left-to-right" evidence="10">
        <dbReference type="Rhea" id="RHEA:13066"/>
    </physiologicalReaction>
</comment>
<dbReference type="CDD" id="cd19527">
    <property type="entry name" value="RecA-like_PEX6_r2"/>
    <property type="match status" value="1"/>
</dbReference>
<dbReference type="InterPro" id="IPR003960">
    <property type="entry name" value="ATPase_AAA_CS"/>
</dbReference>
<evidence type="ECO:0000256" key="1">
    <source>
        <dbReference type="ARBA" id="ARBA00004370"/>
    </source>
</evidence>
<dbReference type="STRING" id="870435.A0A0C3KUE1"/>
<evidence type="ECO:0000256" key="8">
    <source>
        <dbReference type="ARBA" id="ARBA00034811"/>
    </source>
</evidence>
<evidence type="ECO:0000256" key="6">
    <source>
        <dbReference type="ARBA" id="ARBA00022840"/>
    </source>
</evidence>
<name>A0A0C3KUE1_PISTI</name>
<dbReference type="HOGENOM" id="CLU_000688_0_0_1"/>
<comment type="similarity">
    <text evidence="2">Belongs to the AAA ATPase family.</text>
</comment>
<dbReference type="InterPro" id="IPR047533">
    <property type="entry name" value="RecA-like_PEX6_r2"/>
</dbReference>
<evidence type="ECO:0000313" key="12">
    <source>
        <dbReference type="EMBL" id="KIO13227.1"/>
    </source>
</evidence>
<dbReference type="InterPro" id="IPR003959">
    <property type="entry name" value="ATPase_AAA_core"/>
</dbReference>
<reference evidence="12 13" key="1">
    <citation type="submission" date="2014-04" db="EMBL/GenBank/DDBJ databases">
        <authorList>
            <consortium name="DOE Joint Genome Institute"/>
            <person name="Kuo A."/>
            <person name="Kohler A."/>
            <person name="Costa M.D."/>
            <person name="Nagy L.G."/>
            <person name="Floudas D."/>
            <person name="Copeland A."/>
            <person name="Barry K.W."/>
            <person name="Cichocki N."/>
            <person name="Veneault-Fourrey C."/>
            <person name="LaButti K."/>
            <person name="Lindquist E.A."/>
            <person name="Lipzen A."/>
            <person name="Lundell T."/>
            <person name="Morin E."/>
            <person name="Murat C."/>
            <person name="Sun H."/>
            <person name="Tunlid A."/>
            <person name="Henrissat B."/>
            <person name="Grigoriev I.V."/>
            <person name="Hibbett D.S."/>
            <person name="Martin F."/>
            <person name="Nordberg H.P."/>
            <person name="Cantor M.N."/>
            <person name="Hua S.X."/>
        </authorList>
    </citation>
    <scope>NUCLEOTIDE SEQUENCE [LARGE SCALE GENOMIC DNA]</scope>
    <source>
        <strain evidence="12 13">Marx 270</strain>
    </source>
</reference>
<accession>A0A0C3KUE1</accession>
<keyword evidence="5" id="KW-0378">Hydrolase</keyword>
<dbReference type="InParanoid" id="A0A0C3KUE1"/>
<evidence type="ECO:0000256" key="10">
    <source>
        <dbReference type="ARBA" id="ARBA00048778"/>
    </source>
</evidence>
<comment type="subcellular location">
    <subcellularLocation>
        <location evidence="1">Membrane</location>
    </subcellularLocation>
</comment>
<dbReference type="InterPro" id="IPR027417">
    <property type="entry name" value="P-loop_NTPase"/>
</dbReference>
<reference evidence="13" key="2">
    <citation type="submission" date="2015-01" db="EMBL/GenBank/DDBJ databases">
        <title>Evolutionary Origins and Diversification of the Mycorrhizal Mutualists.</title>
        <authorList>
            <consortium name="DOE Joint Genome Institute"/>
            <consortium name="Mycorrhizal Genomics Consortium"/>
            <person name="Kohler A."/>
            <person name="Kuo A."/>
            <person name="Nagy L.G."/>
            <person name="Floudas D."/>
            <person name="Copeland A."/>
            <person name="Barry K.W."/>
            <person name="Cichocki N."/>
            <person name="Veneault-Fourrey C."/>
            <person name="LaButti K."/>
            <person name="Lindquist E.A."/>
            <person name="Lipzen A."/>
            <person name="Lundell T."/>
            <person name="Morin E."/>
            <person name="Murat C."/>
            <person name="Riley R."/>
            <person name="Ohm R."/>
            <person name="Sun H."/>
            <person name="Tunlid A."/>
            <person name="Henrissat B."/>
            <person name="Grigoriev I.V."/>
            <person name="Hibbett D.S."/>
            <person name="Martin F."/>
        </authorList>
    </citation>
    <scope>NUCLEOTIDE SEQUENCE [LARGE SCALE GENOMIC DNA]</scope>
    <source>
        <strain evidence="13">Marx 270</strain>
    </source>
</reference>
<dbReference type="PROSITE" id="PS00674">
    <property type="entry name" value="AAA"/>
    <property type="match status" value="1"/>
</dbReference>
<protein>
    <recommendedName>
        <fullName evidence="8">Peroxisomal ATPase PEX6</fullName>
    </recommendedName>
    <alternativeName>
        <fullName evidence="9">Peroxin-6</fullName>
    </alternativeName>
</protein>
<dbReference type="Gene3D" id="3.40.50.300">
    <property type="entry name" value="P-loop containing nucleotide triphosphate hydrolases"/>
    <property type="match status" value="2"/>
</dbReference>
<dbReference type="SUPFAM" id="SSF52540">
    <property type="entry name" value="P-loop containing nucleoside triphosphate hydrolases"/>
    <property type="match status" value="2"/>
</dbReference>
<dbReference type="Pfam" id="PF23315">
    <property type="entry name" value="PEX6_4th"/>
    <property type="match status" value="1"/>
</dbReference>
<dbReference type="Proteomes" id="UP000054217">
    <property type="component" value="Unassembled WGS sequence"/>
</dbReference>
<dbReference type="Gene3D" id="1.10.8.60">
    <property type="match status" value="1"/>
</dbReference>
<keyword evidence="6" id="KW-0067">ATP-binding</keyword>
<keyword evidence="7" id="KW-0472">Membrane</keyword>
<organism evidence="12 13">
    <name type="scientific">Pisolithus tinctorius Marx 270</name>
    <dbReference type="NCBI Taxonomy" id="870435"/>
    <lineage>
        <taxon>Eukaryota</taxon>
        <taxon>Fungi</taxon>
        <taxon>Dikarya</taxon>
        <taxon>Basidiomycota</taxon>
        <taxon>Agaricomycotina</taxon>
        <taxon>Agaricomycetes</taxon>
        <taxon>Agaricomycetidae</taxon>
        <taxon>Boletales</taxon>
        <taxon>Sclerodermatineae</taxon>
        <taxon>Pisolithaceae</taxon>
        <taxon>Pisolithus</taxon>
    </lineage>
</organism>
<dbReference type="GO" id="GO:0005524">
    <property type="term" value="F:ATP binding"/>
    <property type="evidence" value="ECO:0007669"/>
    <property type="project" value="UniProtKB-KW"/>
</dbReference>
<gene>
    <name evidence="12" type="ORF">M404DRAFT_992778</name>
</gene>
<feature type="domain" description="AAA+ ATPase" evidence="11">
    <location>
        <begin position="772"/>
        <end position="911"/>
    </location>
</feature>
<dbReference type="GO" id="GO:0016558">
    <property type="term" value="P:protein import into peroxisome matrix"/>
    <property type="evidence" value="ECO:0007669"/>
    <property type="project" value="TreeGrafter"/>
</dbReference>
<dbReference type="EMBL" id="KN831946">
    <property type="protein sequence ID" value="KIO13227.1"/>
    <property type="molecule type" value="Genomic_DNA"/>
</dbReference>
<evidence type="ECO:0000313" key="13">
    <source>
        <dbReference type="Proteomes" id="UP000054217"/>
    </source>
</evidence>
<proteinExistence type="inferred from homology"/>
<dbReference type="GO" id="GO:0016887">
    <property type="term" value="F:ATP hydrolysis activity"/>
    <property type="evidence" value="ECO:0007669"/>
    <property type="project" value="InterPro"/>
</dbReference>
<evidence type="ECO:0000259" key="11">
    <source>
        <dbReference type="SMART" id="SM00382"/>
    </source>
</evidence>
<evidence type="ECO:0000256" key="3">
    <source>
        <dbReference type="ARBA" id="ARBA00022593"/>
    </source>
</evidence>
<evidence type="ECO:0000256" key="4">
    <source>
        <dbReference type="ARBA" id="ARBA00022741"/>
    </source>
</evidence>
<keyword evidence="3" id="KW-0962">Peroxisome biogenesis</keyword>
<dbReference type="GO" id="GO:0005829">
    <property type="term" value="C:cytosol"/>
    <property type="evidence" value="ECO:0007669"/>
    <property type="project" value="TreeGrafter"/>
</dbReference>
<keyword evidence="4" id="KW-0547">Nucleotide-binding</keyword>
<feature type="domain" description="AAA+ ATPase" evidence="11">
    <location>
        <begin position="516"/>
        <end position="658"/>
    </location>
</feature>
<dbReference type="FunFam" id="3.40.50.300:FF:000109">
    <property type="entry name" value="Peroxisomal biogenesis factor 6"/>
    <property type="match status" value="1"/>
</dbReference>
<dbReference type="InterPro" id="IPR003593">
    <property type="entry name" value="AAA+_ATPase"/>
</dbReference>
<keyword evidence="13" id="KW-1185">Reference proteome</keyword>
<dbReference type="Pfam" id="PF00004">
    <property type="entry name" value="AAA"/>
    <property type="match status" value="2"/>
</dbReference>
<sequence>MSLFFSKPITVKVETLPEDPQTPEAVFLGQDVWSSLYLGDSKAAIWIRPTSGGVSKKQAQGLLCWATCDPKVSSLAVGPSWFLRNSGIFQPPQTHAGATVAVCVEVTKAEHGTLQEVVLSATTHEAFMVASSEGPALENWFFEQSTIIHDGEDISLPLSAFSASGSSPGGLPFYSYQVYLTLPGRQGIAKRGVTRIMVIAPRTDPVVETKSLSGQDSWQENLEISESFLVSSTLAAPPTTLRDADPPGVTFFVKPLPSPVDPQLDDISIYIRTSDLRLLGVLTRDWALVQHVVSGTSRMVRVCALDGMESAQHFAMLSPSMLFNLCPSFSDHTVVRVFPLGSEPLVVPVAKCISLSRILSPLSNSRKYEPSYIAALRSYFTASRRLVKQGDIIALSINVDSALDPYWVLLENHHGPCHLASALVYFVVRSMEYDPIKSGVAQFHGKDVPTPATLDIGCFVDVEGTRIVQVGAHSSRIPDMCHYLGIGQPIYSDPSKTDQLSQLSNASSLGEAIKSIHPSILLKGARGAGKFTAAMDVARKLGLHVVEVNCYELLSEGEPGVESLQAWLGGAFDHSPCVIIIRHFHALHQLVHRMGEGGALWQSLQKVMDSVSNQVIVIATTSDMAVVPGSVSFVSEMEGEALDEHARLNLLLEQLDDDRLIHVLGQDVSITSLAIQMAAVVASDIVHLVFRTRILSVASTSCMMTETVLQAGHFETVLHRLRASSAQSMGMPSIPNVQWDDVGGLAGVKSEILDTVQLPLDHPELFEQGLKKRSGVLLYGPPGTGKTLLAKAVATSCSLNFLSIKGPELLNMYIGESEANVRRVFQKARDARPCIIFFDELDSVAPKRGNQGDSGGVMDRIVSQLLAELDGIGTGEADVFVIGATNRPDLLDSALLRPGRFDRMIYLGVSSDHNAQLAILQALTRKFKLHADMDLYAIACQCQMTYTGADFYALCADAMLQALSRKVQVLEDKRAYLNALQCSQISSQFYISEMVSAGDMEVNISMEDFMVALQELTPSISEEELDYYINIQSRLHSGD</sequence>
<evidence type="ECO:0000256" key="7">
    <source>
        <dbReference type="ARBA" id="ARBA00023136"/>
    </source>
</evidence>